<keyword evidence="3" id="KW-1185">Reference proteome</keyword>
<proteinExistence type="predicted"/>
<dbReference type="PANTHER" id="PTHR42305:SF1">
    <property type="entry name" value="MEMBRANE PROTEIN RV1733C-RELATED"/>
    <property type="match status" value="1"/>
</dbReference>
<feature type="transmembrane region" description="Helical" evidence="1">
    <location>
        <begin position="148"/>
        <end position="174"/>
    </location>
</feature>
<keyword evidence="1" id="KW-0812">Transmembrane</keyword>
<keyword evidence="1" id="KW-0472">Membrane</keyword>
<dbReference type="PANTHER" id="PTHR42305">
    <property type="entry name" value="MEMBRANE PROTEIN RV1733C-RELATED"/>
    <property type="match status" value="1"/>
</dbReference>
<sequence length="202" mass="22076">MEGSLRNNLRWLVHALRSTPNSLRRPADRVAAAIMAVLLAAALIGIPVAVWAGFAVHARESAEAAVAVTVTRSVAAVVVEPPQTRFSGENREVQTVTWWSKVQWLGMDGLPRVDTARVPPSTEVGGTVPLWVDSADRITEAPDSDVEVLVGAVTSAVMVLIAWQAVCLGLLFLTRVTADSLATRAWHREWEIVEPKWTRQER</sequence>
<dbReference type="Proteomes" id="UP000584374">
    <property type="component" value="Unassembled WGS sequence"/>
</dbReference>
<dbReference type="InterPro" id="IPR039708">
    <property type="entry name" value="MT1774/Rv1733c-like"/>
</dbReference>
<keyword evidence="1" id="KW-1133">Transmembrane helix</keyword>
<gene>
    <name evidence="2" type="ORF">BJ970_003589</name>
</gene>
<dbReference type="AlphaFoldDB" id="A0A840QC84"/>
<dbReference type="RefSeq" id="WP_184727263.1">
    <property type="nucleotide sequence ID" value="NZ_JACHIW010000001.1"/>
</dbReference>
<evidence type="ECO:0008006" key="4">
    <source>
        <dbReference type="Google" id="ProtNLM"/>
    </source>
</evidence>
<evidence type="ECO:0000256" key="1">
    <source>
        <dbReference type="SAM" id="Phobius"/>
    </source>
</evidence>
<comment type="caution">
    <text evidence="2">The sequence shown here is derived from an EMBL/GenBank/DDBJ whole genome shotgun (WGS) entry which is preliminary data.</text>
</comment>
<protein>
    <recommendedName>
        <fullName evidence="4">Transmembrane protein</fullName>
    </recommendedName>
</protein>
<evidence type="ECO:0000313" key="2">
    <source>
        <dbReference type="EMBL" id="MBB5156055.1"/>
    </source>
</evidence>
<evidence type="ECO:0000313" key="3">
    <source>
        <dbReference type="Proteomes" id="UP000584374"/>
    </source>
</evidence>
<organism evidence="2 3">
    <name type="scientific">Saccharopolyspora phatthalungensis</name>
    <dbReference type="NCBI Taxonomy" id="664693"/>
    <lineage>
        <taxon>Bacteria</taxon>
        <taxon>Bacillati</taxon>
        <taxon>Actinomycetota</taxon>
        <taxon>Actinomycetes</taxon>
        <taxon>Pseudonocardiales</taxon>
        <taxon>Pseudonocardiaceae</taxon>
        <taxon>Saccharopolyspora</taxon>
    </lineage>
</organism>
<reference evidence="2 3" key="1">
    <citation type="submission" date="2020-08" db="EMBL/GenBank/DDBJ databases">
        <title>Sequencing the genomes of 1000 actinobacteria strains.</title>
        <authorList>
            <person name="Klenk H.-P."/>
        </authorList>
    </citation>
    <scope>NUCLEOTIDE SEQUENCE [LARGE SCALE GENOMIC DNA]</scope>
    <source>
        <strain evidence="2 3">DSM 45584</strain>
    </source>
</reference>
<feature type="transmembrane region" description="Helical" evidence="1">
    <location>
        <begin position="30"/>
        <end position="54"/>
    </location>
</feature>
<name>A0A840QC84_9PSEU</name>
<dbReference type="EMBL" id="JACHIW010000001">
    <property type="protein sequence ID" value="MBB5156055.1"/>
    <property type="molecule type" value="Genomic_DNA"/>
</dbReference>
<accession>A0A840QC84</accession>